<proteinExistence type="inferred from homology"/>
<dbReference type="GO" id="GO:0005737">
    <property type="term" value="C:cytoplasm"/>
    <property type="evidence" value="ECO:0007669"/>
    <property type="project" value="UniProtKB-SubCell"/>
</dbReference>
<dbReference type="GO" id="GO:0050661">
    <property type="term" value="F:NADP binding"/>
    <property type="evidence" value="ECO:0007669"/>
    <property type="project" value="InterPro"/>
</dbReference>
<dbReference type="RefSeq" id="WP_075706860.1">
    <property type="nucleotide sequence ID" value="NZ_AP019654.1"/>
</dbReference>
<reference evidence="12 13" key="1">
    <citation type="submission" date="2016-09" db="EMBL/GenBank/DDBJ databases">
        <title>Genomic Taxonomy of the Vibrionaceae.</title>
        <authorList>
            <person name="Gonzalez-Castillo A."/>
            <person name="Gomez-Gil B."/>
            <person name="Enciso-Ibarra K."/>
        </authorList>
    </citation>
    <scope>NUCLEOTIDE SEQUENCE [LARGE SCALE GENOMIC DNA]</scope>
    <source>
        <strain evidence="11 12">CAIM 1902</strain>
        <strain evidence="10 13">CAIM 703</strain>
    </source>
</reference>
<dbReference type="InterPro" id="IPR020593">
    <property type="entry name" value="G-glutamylP_reductase_CS"/>
</dbReference>
<evidence type="ECO:0000313" key="12">
    <source>
        <dbReference type="Proteomes" id="UP000186039"/>
    </source>
</evidence>
<comment type="caution">
    <text evidence="10">The sequence shown here is derived from an EMBL/GenBank/DDBJ whole genome shotgun (WGS) entry which is preliminary data.</text>
</comment>
<dbReference type="PANTHER" id="PTHR11063">
    <property type="entry name" value="GLUTAMATE SEMIALDEHYDE DEHYDROGENASE"/>
    <property type="match status" value="1"/>
</dbReference>
<dbReference type="PIRSF" id="PIRSF000151">
    <property type="entry name" value="GPR"/>
    <property type="match status" value="1"/>
</dbReference>
<dbReference type="EMBL" id="MJMJ01000008">
    <property type="protein sequence ID" value="OLQ91543.1"/>
    <property type="molecule type" value="Genomic_DNA"/>
</dbReference>
<dbReference type="STRING" id="1381081.BIY22_17880"/>
<dbReference type="PROSITE" id="PS01223">
    <property type="entry name" value="PROA"/>
    <property type="match status" value="1"/>
</dbReference>
<dbReference type="InterPro" id="IPR016162">
    <property type="entry name" value="Ald_DH_N"/>
</dbReference>
<comment type="catalytic activity">
    <reaction evidence="7 8">
        <text>L-glutamate 5-semialdehyde + phosphate + NADP(+) = L-glutamyl 5-phosphate + NADPH + H(+)</text>
        <dbReference type="Rhea" id="RHEA:19541"/>
        <dbReference type="ChEBI" id="CHEBI:15378"/>
        <dbReference type="ChEBI" id="CHEBI:43474"/>
        <dbReference type="ChEBI" id="CHEBI:57783"/>
        <dbReference type="ChEBI" id="CHEBI:58066"/>
        <dbReference type="ChEBI" id="CHEBI:58274"/>
        <dbReference type="ChEBI" id="CHEBI:58349"/>
        <dbReference type="EC" id="1.2.1.41"/>
    </reaction>
</comment>
<evidence type="ECO:0000256" key="2">
    <source>
        <dbReference type="ARBA" id="ARBA00022490"/>
    </source>
</evidence>
<organism evidence="10 13">
    <name type="scientific">Vibrio panuliri</name>
    <dbReference type="NCBI Taxonomy" id="1381081"/>
    <lineage>
        <taxon>Bacteria</taxon>
        <taxon>Pseudomonadati</taxon>
        <taxon>Pseudomonadota</taxon>
        <taxon>Gammaproteobacteria</taxon>
        <taxon>Vibrionales</taxon>
        <taxon>Vibrionaceae</taxon>
        <taxon>Vibrio</taxon>
    </lineage>
</organism>
<dbReference type="GO" id="GO:0055129">
    <property type="term" value="P:L-proline biosynthetic process"/>
    <property type="evidence" value="ECO:0007669"/>
    <property type="project" value="UniProtKB-UniRule"/>
</dbReference>
<evidence type="ECO:0000259" key="9">
    <source>
        <dbReference type="Pfam" id="PF00171"/>
    </source>
</evidence>
<dbReference type="OrthoDB" id="9809970at2"/>
<dbReference type="InterPro" id="IPR015590">
    <property type="entry name" value="Aldehyde_DH_dom"/>
</dbReference>
<dbReference type="InterPro" id="IPR016163">
    <property type="entry name" value="Ald_DH_C"/>
</dbReference>
<dbReference type="InterPro" id="IPR016161">
    <property type="entry name" value="Ald_DH/histidinol_DH"/>
</dbReference>
<evidence type="ECO:0000256" key="3">
    <source>
        <dbReference type="ARBA" id="ARBA00022605"/>
    </source>
</evidence>
<dbReference type="GO" id="GO:0004350">
    <property type="term" value="F:glutamate-5-semialdehyde dehydrogenase activity"/>
    <property type="evidence" value="ECO:0007669"/>
    <property type="project" value="UniProtKB-UniRule"/>
</dbReference>
<comment type="function">
    <text evidence="8">Catalyzes the NADPH-dependent reduction of L-glutamate 5-phosphate into L-glutamate 5-semialdehyde and phosphate. The product spontaneously undergoes cyclization to form 1-pyrroline-5-carboxylate.</text>
</comment>
<comment type="pathway">
    <text evidence="1 8">Amino-acid biosynthesis; L-proline biosynthesis; L-glutamate 5-semialdehyde from L-glutamate: step 2/2.</text>
</comment>
<comment type="similarity">
    <text evidence="8">Belongs to the gamma-glutamyl phosphate reductase family.</text>
</comment>
<dbReference type="Gene3D" id="3.40.605.10">
    <property type="entry name" value="Aldehyde Dehydrogenase, Chain A, domain 1"/>
    <property type="match status" value="1"/>
</dbReference>
<dbReference type="CDD" id="cd07079">
    <property type="entry name" value="ALDH_F18-19_ProA-GPR"/>
    <property type="match status" value="1"/>
</dbReference>
<accession>A0A1Q9HLR0</accession>
<dbReference type="Proteomes" id="UP000186039">
    <property type="component" value="Unassembled WGS sequence"/>
</dbReference>
<evidence type="ECO:0000256" key="4">
    <source>
        <dbReference type="ARBA" id="ARBA00022650"/>
    </source>
</evidence>
<dbReference type="Proteomes" id="UP000186313">
    <property type="component" value="Unassembled WGS sequence"/>
</dbReference>
<evidence type="ECO:0000256" key="5">
    <source>
        <dbReference type="ARBA" id="ARBA00022857"/>
    </source>
</evidence>
<feature type="domain" description="Aldehyde dehydrogenase" evidence="9">
    <location>
        <begin position="8"/>
        <end position="278"/>
    </location>
</feature>
<keyword evidence="12" id="KW-1185">Reference proteome</keyword>
<dbReference type="InterPro" id="IPR000965">
    <property type="entry name" value="GPR_dom"/>
</dbReference>
<gene>
    <name evidence="8" type="primary">proA</name>
    <name evidence="11" type="ORF">BIY20_05360</name>
    <name evidence="10" type="ORF">BIY22_17880</name>
</gene>
<name>A0A1Q9HLR0_9VIBR</name>
<dbReference type="AlphaFoldDB" id="A0A1Q9HLR0"/>
<dbReference type="Pfam" id="PF00171">
    <property type="entry name" value="Aldedh"/>
    <property type="match status" value="1"/>
</dbReference>
<keyword evidence="2 8" id="KW-0963">Cytoplasm</keyword>
<evidence type="ECO:0000256" key="1">
    <source>
        <dbReference type="ARBA" id="ARBA00004985"/>
    </source>
</evidence>
<dbReference type="EC" id="1.2.1.41" evidence="8"/>
<dbReference type="NCBIfam" id="NF001221">
    <property type="entry name" value="PRK00197.1"/>
    <property type="match status" value="1"/>
</dbReference>
<dbReference type="NCBIfam" id="TIGR00407">
    <property type="entry name" value="proA"/>
    <property type="match status" value="1"/>
</dbReference>
<keyword evidence="5 8" id="KW-0521">NADP</keyword>
<comment type="subcellular location">
    <subcellularLocation>
        <location evidence="8">Cytoplasm</location>
    </subcellularLocation>
</comment>
<keyword evidence="3 8" id="KW-0028">Amino-acid biosynthesis</keyword>
<protein>
    <recommendedName>
        <fullName evidence="8">Gamma-glutamyl phosphate reductase</fullName>
        <shortName evidence="8">GPR</shortName>
        <ecNumber evidence="8">1.2.1.41</ecNumber>
    </recommendedName>
    <alternativeName>
        <fullName evidence="8">Glutamate-5-semialdehyde dehydrogenase</fullName>
    </alternativeName>
    <alternativeName>
        <fullName evidence="8">Glutamyl-gamma-semialdehyde dehydrogenase</fullName>
        <shortName evidence="8">GSA dehydrogenase</shortName>
    </alternativeName>
</protein>
<dbReference type="SUPFAM" id="SSF53720">
    <property type="entry name" value="ALDH-like"/>
    <property type="match status" value="1"/>
</dbReference>
<dbReference type="EMBL" id="MJMH01000033">
    <property type="protein sequence ID" value="OLQ96193.1"/>
    <property type="molecule type" value="Genomic_DNA"/>
</dbReference>
<evidence type="ECO:0000313" key="11">
    <source>
        <dbReference type="EMBL" id="OLQ96193.1"/>
    </source>
</evidence>
<dbReference type="FunFam" id="3.40.309.10:FF:000028">
    <property type="entry name" value="Gamma-glutamyl phosphate reductase"/>
    <property type="match status" value="1"/>
</dbReference>
<dbReference type="HAMAP" id="MF_00412">
    <property type="entry name" value="ProA"/>
    <property type="match status" value="1"/>
</dbReference>
<dbReference type="UniPathway" id="UPA00098">
    <property type="reaction ID" value="UER00360"/>
</dbReference>
<dbReference type="Gene3D" id="3.40.309.10">
    <property type="entry name" value="Aldehyde Dehydrogenase, Chain A, domain 2"/>
    <property type="match status" value="1"/>
</dbReference>
<evidence type="ECO:0000256" key="6">
    <source>
        <dbReference type="ARBA" id="ARBA00023002"/>
    </source>
</evidence>
<sequence length="416" mass="44596">MNLTNMGKAAKDAAFVLATASTAQKNQALAIIADELEANAADILAANEKDIELGRQAGLTDALLDRLLLNEERLTGIANDVRNVISLNDPVGSEIDSKVLENGMSLSRRRVPLGVVGVIYEARPNVTIDIAALCLKTGNASILRGGKETFFSNMELVKVIQVALDKAGLPAASVQYIEKPDRELVSQLLKLDDYVDMIIPRGGAGLHKMCKENSTIPVIIGGFGISHIFIDQTADLVKSLDVVENAKVQRPSACNALDTLLVDEKVAAEFLPMLAERLNGKVSLVAEPKAKALLANAQELRDAGEGDFDTEWLSYTLGVKVVADVADAIDHMRIHNASHSDAIMTNSLENAERFINSVGSAAVYVNASTRFTDGAQFGLGAEVAVSTQKLHARGPMGLEELTSYKWVGKANYLSRS</sequence>
<evidence type="ECO:0000313" key="10">
    <source>
        <dbReference type="EMBL" id="OLQ91543.1"/>
    </source>
</evidence>
<dbReference type="PANTHER" id="PTHR11063:SF8">
    <property type="entry name" value="DELTA-1-PYRROLINE-5-CARBOXYLATE SYNTHASE"/>
    <property type="match status" value="1"/>
</dbReference>
<keyword evidence="4 8" id="KW-0641">Proline biosynthesis</keyword>
<keyword evidence="6 8" id="KW-0560">Oxidoreductase</keyword>
<evidence type="ECO:0000256" key="8">
    <source>
        <dbReference type="HAMAP-Rule" id="MF_00412"/>
    </source>
</evidence>
<evidence type="ECO:0000256" key="7">
    <source>
        <dbReference type="ARBA" id="ARBA00049024"/>
    </source>
</evidence>
<evidence type="ECO:0000313" key="13">
    <source>
        <dbReference type="Proteomes" id="UP000186313"/>
    </source>
</evidence>
<dbReference type="InterPro" id="IPR012134">
    <property type="entry name" value="Glu-5-SA_DH"/>
</dbReference>